<name>A0A2S9JNB9_9SPHI</name>
<sequence>METQNIKSNIIAFKYFILIFELKNEITMRIPQNFEDWKICIEKKCGIPLKLEFARKRLAVYEDENLPETRRFINV</sequence>
<dbReference type="AlphaFoldDB" id="A0A2S9JNB9"/>
<keyword evidence="2" id="KW-1185">Reference proteome</keyword>
<evidence type="ECO:0000313" key="2">
    <source>
        <dbReference type="Proteomes" id="UP000238642"/>
    </source>
</evidence>
<accession>A0A2S9JNB9</accession>
<protein>
    <submittedName>
        <fullName evidence="1">Uncharacterized protein</fullName>
    </submittedName>
</protein>
<comment type="caution">
    <text evidence="1">The sequence shown here is derived from an EMBL/GenBank/DDBJ whole genome shotgun (WGS) entry which is preliminary data.</text>
</comment>
<proteinExistence type="predicted"/>
<gene>
    <name evidence="1" type="ORF">C5749_14560</name>
</gene>
<dbReference type="EMBL" id="PVBS01000002">
    <property type="protein sequence ID" value="PRD54657.1"/>
    <property type="molecule type" value="Genomic_DNA"/>
</dbReference>
<dbReference type="Proteomes" id="UP000238642">
    <property type="component" value="Unassembled WGS sequence"/>
</dbReference>
<organism evidence="1 2">
    <name type="scientific">Sphingobacterium gobiense</name>
    <dbReference type="NCBI Taxonomy" id="1382456"/>
    <lineage>
        <taxon>Bacteria</taxon>
        <taxon>Pseudomonadati</taxon>
        <taxon>Bacteroidota</taxon>
        <taxon>Sphingobacteriia</taxon>
        <taxon>Sphingobacteriales</taxon>
        <taxon>Sphingobacteriaceae</taxon>
        <taxon>Sphingobacterium</taxon>
    </lineage>
</organism>
<reference evidence="1 2" key="1">
    <citation type="submission" date="2018-02" db="EMBL/GenBank/DDBJ databases">
        <title>The draft genome of Sphingobacterium gobiense H7.</title>
        <authorList>
            <person name="Li L."/>
            <person name="Liu L."/>
            <person name="Zhang X."/>
            <person name="Wang T."/>
            <person name="Liang L."/>
        </authorList>
    </citation>
    <scope>NUCLEOTIDE SEQUENCE [LARGE SCALE GENOMIC DNA]</scope>
    <source>
        <strain evidence="1 2">ACCC 05757</strain>
    </source>
</reference>
<evidence type="ECO:0000313" key="1">
    <source>
        <dbReference type="EMBL" id="PRD54657.1"/>
    </source>
</evidence>